<dbReference type="GO" id="GO:0017178">
    <property type="term" value="F:diphthine-ammonia ligase activity"/>
    <property type="evidence" value="ECO:0007669"/>
    <property type="project" value="UniProtKB-EC"/>
</dbReference>
<evidence type="ECO:0000259" key="1">
    <source>
        <dbReference type="Pfam" id="PF01902"/>
    </source>
</evidence>
<dbReference type="EMBL" id="SDHW01000003">
    <property type="protein sequence ID" value="RXK60057.1"/>
    <property type="molecule type" value="Genomic_DNA"/>
</dbReference>
<dbReference type="OrthoDB" id="3572539at2"/>
<comment type="caution">
    <text evidence="2">The sequence shown here is derived from an EMBL/GenBank/DDBJ whole genome shotgun (WGS) entry which is preliminary data.</text>
</comment>
<dbReference type="InterPro" id="IPR014729">
    <property type="entry name" value="Rossmann-like_a/b/a_fold"/>
</dbReference>
<organism evidence="2 3">
    <name type="scientific">Lacibacter luteus</name>
    <dbReference type="NCBI Taxonomy" id="2508719"/>
    <lineage>
        <taxon>Bacteria</taxon>
        <taxon>Pseudomonadati</taxon>
        <taxon>Bacteroidota</taxon>
        <taxon>Chitinophagia</taxon>
        <taxon>Chitinophagales</taxon>
        <taxon>Chitinophagaceae</taxon>
        <taxon>Lacibacter</taxon>
    </lineage>
</organism>
<feature type="domain" description="Diphthamide synthase" evidence="1">
    <location>
        <begin position="4"/>
        <end position="207"/>
    </location>
</feature>
<gene>
    <name evidence="2" type="ORF">ESA94_11680</name>
</gene>
<keyword evidence="2" id="KW-0436">Ligase</keyword>
<accession>A0A4Q1CI54</accession>
<dbReference type="EC" id="6.3.1.14" evidence="2"/>
<dbReference type="NCBIfam" id="TIGR00290">
    <property type="entry name" value="MJ0570_dom"/>
    <property type="match status" value="1"/>
</dbReference>
<dbReference type="Pfam" id="PF01902">
    <property type="entry name" value="Diphthami_syn_2"/>
    <property type="match status" value="1"/>
</dbReference>
<reference evidence="2 3" key="1">
    <citation type="submission" date="2019-01" db="EMBL/GenBank/DDBJ databases">
        <title>Lacibacter sp. strain TTM-7.</title>
        <authorList>
            <person name="Chen W.-M."/>
        </authorList>
    </citation>
    <scope>NUCLEOTIDE SEQUENCE [LARGE SCALE GENOMIC DNA]</scope>
    <source>
        <strain evidence="2 3">TTM-7</strain>
    </source>
</reference>
<evidence type="ECO:0000313" key="2">
    <source>
        <dbReference type="EMBL" id="RXK60057.1"/>
    </source>
</evidence>
<dbReference type="InterPro" id="IPR002761">
    <property type="entry name" value="Diphthami_syn_dom"/>
</dbReference>
<name>A0A4Q1CI54_9BACT</name>
<keyword evidence="3" id="KW-1185">Reference proteome</keyword>
<sequence>MISSIFCWSGGKDSSYALHKVLQEGVYDVKYLLSTFNGNYKRLSMHGVREELIEAQAASIGIPLLKAYVYEASNAEYEQQMKTILLQAKAEGINHVLYGDLFLEDLRAYRENKMKELDMHCVFPIWKTDTQWMINDFVTKGFESVLCCINDGYLDESWVGRTIDQQFINELPSNVDPCGENGEFHSFCFSGPVFKQPIPVATGEKTYKALEIKTSDHPTPIADVGTKGFWFCDLVLQNPSS</sequence>
<dbReference type="PIRSF" id="PIRSF039123">
    <property type="entry name" value="Diphthamide_synthase"/>
    <property type="match status" value="1"/>
</dbReference>
<dbReference type="CDD" id="cd01994">
    <property type="entry name" value="AANH_PF0828-like"/>
    <property type="match status" value="1"/>
</dbReference>
<evidence type="ECO:0000313" key="3">
    <source>
        <dbReference type="Proteomes" id="UP000290204"/>
    </source>
</evidence>
<dbReference type="InterPro" id="IPR030662">
    <property type="entry name" value="DPH6/MJ0570"/>
</dbReference>
<dbReference type="Gene3D" id="3.40.50.620">
    <property type="entry name" value="HUPs"/>
    <property type="match status" value="1"/>
</dbReference>
<proteinExistence type="predicted"/>
<protein>
    <submittedName>
        <fullName evidence="2">Diphthine--ammonia ligase</fullName>
        <ecNumber evidence="2">6.3.1.14</ecNumber>
    </submittedName>
</protein>
<dbReference type="AlphaFoldDB" id="A0A4Q1CI54"/>
<dbReference type="Gene3D" id="3.90.1490.10">
    <property type="entry name" value="putative n-type atp pyrophosphatase, domain 2"/>
    <property type="match status" value="1"/>
</dbReference>
<dbReference type="Proteomes" id="UP000290204">
    <property type="component" value="Unassembled WGS sequence"/>
</dbReference>
<dbReference type="SUPFAM" id="SSF52402">
    <property type="entry name" value="Adenine nucleotide alpha hydrolases-like"/>
    <property type="match status" value="1"/>
</dbReference>